<dbReference type="RefSeq" id="WP_035129826.1">
    <property type="nucleotide sequence ID" value="NZ_JPMD01000003.1"/>
</dbReference>
<accession>A0A084JH94</accession>
<organism evidence="1 2">
    <name type="scientific">Clostridium sulfidigenes</name>
    <dbReference type="NCBI Taxonomy" id="318464"/>
    <lineage>
        <taxon>Bacteria</taxon>
        <taxon>Bacillati</taxon>
        <taxon>Bacillota</taxon>
        <taxon>Clostridia</taxon>
        <taxon>Eubacteriales</taxon>
        <taxon>Clostridiaceae</taxon>
        <taxon>Clostridium</taxon>
    </lineage>
</organism>
<dbReference type="NCBIfam" id="NF005994">
    <property type="entry name" value="PRK08118.1"/>
    <property type="match status" value="1"/>
</dbReference>
<dbReference type="PANTHER" id="PTHR37816:SF3">
    <property type="entry name" value="MODULATES DNA TOPOLOGY"/>
    <property type="match status" value="1"/>
</dbReference>
<dbReference type="eggNOG" id="COG0563">
    <property type="taxonomic scope" value="Bacteria"/>
</dbReference>
<dbReference type="EMBL" id="JPMD01000003">
    <property type="protein sequence ID" value="KEZ88328.1"/>
    <property type="molecule type" value="Genomic_DNA"/>
</dbReference>
<reference evidence="1 2" key="1">
    <citation type="submission" date="2014-07" db="EMBL/GenBank/DDBJ databases">
        <title>Draft genome of Clostridium sulfidigenes 113A isolated from sediments associated with methane hydrate from Krishna Godavari basin.</title>
        <authorList>
            <person name="Honkalas V.S."/>
            <person name="Dabir A.P."/>
            <person name="Arora P."/>
            <person name="Dhakephalkar P.K."/>
        </authorList>
    </citation>
    <scope>NUCLEOTIDE SEQUENCE [LARGE SCALE GENOMIC DNA]</scope>
    <source>
        <strain evidence="1 2">113A</strain>
    </source>
</reference>
<dbReference type="InterPro" id="IPR052922">
    <property type="entry name" value="Cytidylate_Kinase-2"/>
</dbReference>
<evidence type="ECO:0000313" key="2">
    <source>
        <dbReference type="Proteomes" id="UP000028542"/>
    </source>
</evidence>
<proteinExistence type="predicted"/>
<protein>
    <recommendedName>
        <fullName evidence="3">Topology modulation protein</fullName>
    </recommendedName>
</protein>
<dbReference type="AlphaFoldDB" id="A0A084JH94"/>
<gene>
    <name evidence="1" type="ORF">IO99_02650</name>
</gene>
<dbReference type="Gene3D" id="3.40.50.300">
    <property type="entry name" value="P-loop containing nucleotide triphosphate hydrolases"/>
    <property type="match status" value="1"/>
</dbReference>
<dbReference type="STRING" id="318464.IO99_02650"/>
<sequence length="173" mass="20360">MNKIAVIGSGGSGKSTFSRKLGNTLNLPVYHLDTLYWNPGWIETPKDKWESVVRELADNDQWIIDGNYRSTMDIRLNSADTIIFLNMSTLLCTYRIVKRRFMFKGKKRPDMTEGCEEKLDLEFVKWVWKFNKNERPKILEKLKNYKDKKIIVLNNPRDVDELIKNLKENQNGE</sequence>
<dbReference type="InterPro" id="IPR027417">
    <property type="entry name" value="P-loop_NTPase"/>
</dbReference>
<name>A0A084JH94_9CLOT</name>
<comment type="caution">
    <text evidence="1">The sequence shown here is derived from an EMBL/GenBank/DDBJ whole genome shotgun (WGS) entry which is preliminary data.</text>
</comment>
<dbReference type="Proteomes" id="UP000028542">
    <property type="component" value="Unassembled WGS sequence"/>
</dbReference>
<evidence type="ECO:0008006" key="3">
    <source>
        <dbReference type="Google" id="ProtNLM"/>
    </source>
</evidence>
<dbReference type="PANTHER" id="PTHR37816">
    <property type="entry name" value="YALI0E33011P"/>
    <property type="match status" value="1"/>
</dbReference>
<dbReference type="SUPFAM" id="SSF52540">
    <property type="entry name" value="P-loop containing nucleoside triphosphate hydrolases"/>
    <property type="match status" value="1"/>
</dbReference>
<keyword evidence="2" id="KW-1185">Reference proteome</keyword>
<evidence type="ECO:0000313" key="1">
    <source>
        <dbReference type="EMBL" id="KEZ88328.1"/>
    </source>
</evidence>